<dbReference type="AlphaFoldDB" id="A0AAQ4ES11"/>
<dbReference type="Proteomes" id="UP001321473">
    <property type="component" value="Unassembled WGS sequence"/>
</dbReference>
<feature type="compositionally biased region" description="Polar residues" evidence="1">
    <location>
        <begin position="402"/>
        <end position="413"/>
    </location>
</feature>
<protein>
    <submittedName>
        <fullName evidence="2">Uncharacterized protein</fullName>
    </submittedName>
</protein>
<feature type="compositionally biased region" description="Basic residues" evidence="1">
    <location>
        <begin position="723"/>
        <end position="736"/>
    </location>
</feature>
<evidence type="ECO:0000256" key="1">
    <source>
        <dbReference type="SAM" id="MobiDB-lite"/>
    </source>
</evidence>
<evidence type="ECO:0000313" key="3">
    <source>
        <dbReference type="Proteomes" id="UP001321473"/>
    </source>
</evidence>
<organism evidence="2 3">
    <name type="scientific">Amblyomma americanum</name>
    <name type="common">Lone star tick</name>
    <dbReference type="NCBI Taxonomy" id="6943"/>
    <lineage>
        <taxon>Eukaryota</taxon>
        <taxon>Metazoa</taxon>
        <taxon>Ecdysozoa</taxon>
        <taxon>Arthropoda</taxon>
        <taxon>Chelicerata</taxon>
        <taxon>Arachnida</taxon>
        <taxon>Acari</taxon>
        <taxon>Parasitiformes</taxon>
        <taxon>Ixodida</taxon>
        <taxon>Ixodoidea</taxon>
        <taxon>Ixodidae</taxon>
        <taxon>Amblyomminae</taxon>
        <taxon>Amblyomma</taxon>
    </lineage>
</organism>
<feature type="region of interest" description="Disordered" evidence="1">
    <location>
        <begin position="555"/>
        <end position="590"/>
    </location>
</feature>
<feature type="region of interest" description="Disordered" evidence="1">
    <location>
        <begin position="696"/>
        <end position="746"/>
    </location>
</feature>
<feature type="compositionally biased region" description="Polar residues" evidence="1">
    <location>
        <begin position="555"/>
        <end position="565"/>
    </location>
</feature>
<name>A0AAQ4ES11_AMBAM</name>
<feature type="region of interest" description="Disordered" evidence="1">
    <location>
        <begin position="771"/>
        <end position="802"/>
    </location>
</feature>
<gene>
    <name evidence="2" type="ORF">V5799_029196</name>
</gene>
<sequence>MLEGQTPITTVIAPNRAKRIAVVMKVYASGLLVRRADDPSGGSAGILLDRTALPMENVSCTQPVKFYEYKALWDSGALSNLIRPVRRLSETIGDAITSGFSSRAPPATVGQPEEESSVLHITDKSVATDDEAWMRVNREPGDTSPEPSTSQQNELAFQGDLYTQMRRNRKQQERIEKIRENRQKFVDGGSAPGTTRRGLLGRRGSILSLKKGKGVGKTVRGSGTPLADMECVSPVRAVVIDVAGSSDSGESLDTEDVGRSTAARSTHMIRAEELLSDNDSLKAFRAISGRKKRPGASPPPEVHGRSDLQSETASLSSVQATEADIDSAHPDEYATIPSPEQSKRNFVQREKGEATKRSRKLSPPSEKGKNLQDLLADNKKQGLLSTKKSILRGHPAGKTEAKVSQNAYKSTEGQAPASASATASESRRTTGIVSLPGADSMATTTMQFERKSVAGDDIAAPTVPTETAAKKEKTKRRKHKKGSHKKRSKDKLEATRSKEQQSAEALQRSFRKDTKQERGADPETKLWRKPETWDLSQDKAYQLASSVQLSSACKDSPEATATTSAELPEAKLTDIAANPTTLPRHDPMRSTGVISDQAFLTDIKWLQERPVMIPTLPTTETPMVHTKIGVRQRCVEDMEDTAAGGAETSTLPARSSLQGADSMGELNLHMAERSSSGQVYSGSSKEAKHRAVIKPSAVAAPAEKTHSTAFTTNRSSSSSRHASERHKKHPRERRSKPPAVAEKAPPLLVVPGISHHDILLSSVVEGGEKAMDEAVAPRHKLRRSRTKKHGGKSKNSRRKARHAVDLVSAVRDGEVVSATQVEDSAATGTENPDASTTQPVPAQATAAQSLATTAASVGPTTTPLARPLSTDLTMSGISSAPSIGEQRPTNVTVVEGDEVRIHLDLSGRNRTSAFWPFGRKSHMRKK</sequence>
<feature type="compositionally biased region" description="Polar residues" evidence="1">
    <location>
        <begin position="817"/>
        <end position="833"/>
    </location>
</feature>
<feature type="region of interest" description="Disordered" evidence="1">
    <location>
        <begin position="452"/>
        <end position="531"/>
    </location>
</feature>
<evidence type="ECO:0000313" key="2">
    <source>
        <dbReference type="EMBL" id="KAK8777460.1"/>
    </source>
</evidence>
<feature type="compositionally biased region" description="Low complexity" evidence="1">
    <location>
        <begin position="834"/>
        <end position="856"/>
    </location>
</feature>
<comment type="caution">
    <text evidence="2">The sequence shown here is derived from an EMBL/GenBank/DDBJ whole genome shotgun (WGS) entry which is preliminary data.</text>
</comment>
<feature type="region of interest" description="Disordered" evidence="1">
    <location>
        <begin position="287"/>
        <end position="373"/>
    </location>
</feature>
<reference evidence="2 3" key="1">
    <citation type="journal article" date="2023" name="Arcadia Sci">
        <title>De novo assembly of a long-read Amblyomma americanum tick genome.</title>
        <authorList>
            <person name="Chou S."/>
            <person name="Poskanzer K.E."/>
            <person name="Rollins M."/>
            <person name="Thuy-Boun P.S."/>
        </authorList>
    </citation>
    <scope>NUCLEOTIDE SEQUENCE [LARGE SCALE GENOMIC DNA]</scope>
    <source>
        <strain evidence="2">F_SG_1</strain>
        <tissue evidence="2">Salivary glands</tissue>
    </source>
</reference>
<accession>A0AAQ4ES11</accession>
<feature type="region of interest" description="Disordered" evidence="1">
    <location>
        <begin position="245"/>
        <end position="265"/>
    </location>
</feature>
<feature type="region of interest" description="Disordered" evidence="1">
    <location>
        <begin position="385"/>
        <end position="438"/>
    </location>
</feature>
<feature type="compositionally biased region" description="Basic and acidic residues" evidence="1">
    <location>
        <begin position="510"/>
        <end position="531"/>
    </location>
</feature>
<feature type="compositionally biased region" description="Basic and acidic residues" evidence="1">
    <location>
        <begin position="341"/>
        <end position="356"/>
    </location>
</feature>
<feature type="compositionally biased region" description="Polar residues" evidence="1">
    <location>
        <begin position="309"/>
        <end position="320"/>
    </location>
</feature>
<feature type="region of interest" description="Disordered" evidence="1">
    <location>
        <begin position="815"/>
        <end position="868"/>
    </location>
</feature>
<feature type="compositionally biased region" description="Basic and acidic residues" evidence="1">
    <location>
        <begin position="490"/>
        <end position="501"/>
    </location>
</feature>
<feature type="compositionally biased region" description="Basic residues" evidence="1">
    <location>
        <begin position="777"/>
        <end position="801"/>
    </location>
</feature>
<keyword evidence="3" id="KW-1185">Reference proteome</keyword>
<dbReference type="EMBL" id="JARKHS020011827">
    <property type="protein sequence ID" value="KAK8777460.1"/>
    <property type="molecule type" value="Genomic_DNA"/>
</dbReference>
<feature type="compositionally biased region" description="Basic residues" evidence="1">
    <location>
        <begin position="472"/>
        <end position="489"/>
    </location>
</feature>
<proteinExistence type="predicted"/>